<sequence>MATMYIQIICFLAAYFVISICDAARGTAERNTFYKQVSTVSMSLDPRDYIVDPEVNQSYSYNNAHMDMMSEMTIFYYAEAVVDKHVTLSLTSSEERDYEMKFNIHSQQAYLMEDNAVTDYVNYARVDGNMMRFYVCFLGKMCPIVSFACFNQSRQRLFTISYYSTPFQNAVNVKYPLTHFKIESNDIHALMRIFIKGFFLDWATNVTAPTHLINLSVATITVNHHISQVHVCVFDIENQFVFESNDYSIMGFNKRELRLYGPRKIEVRFLSLRFAILMRIIDIETEERIKLCILMPDMLPTAIVVFTGLDVGRIFHHRCAAII</sequence>
<organism evidence="2 3">
    <name type="scientific">Panagrellus redivivus</name>
    <name type="common">Microworm</name>
    <dbReference type="NCBI Taxonomy" id="6233"/>
    <lineage>
        <taxon>Eukaryota</taxon>
        <taxon>Metazoa</taxon>
        <taxon>Ecdysozoa</taxon>
        <taxon>Nematoda</taxon>
        <taxon>Chromadorea</taxon>
        <taxon>Rhabditida</taxon>
        <taxon>Tylenchina</taxon>
        <taxon>Panagrolaimomorpha</taxon>
        <taxon>Panagrolaimoidea</taxon>
        <taxon>Panagrolaimidae</taxon>
        <taxon>Panagrellus</taxon>
    </lineage>
</organism>
<name>A0A7E4VSU6_PANRE</name>
<evidence type="ECO:0000256" key="1">
    <source>
        <dbReference type="SAM" id="SignalP"/>
    </source>
</evidence>
<feature type="signal peptide" evidence="1">
    <location>
        <begin position="1"/>
        <end position="23"/>
    </location>
</feature>
<evidence type="ECO:0000313" key="2">
    <source>
        <dbReference type="Proteomes" id="UP000492821"/>
    </source>
</evidence>
<dbReference type="AlphaFoldDB" id="A0A7E4VSU6"/>
<evidence type="ECO:0000313" key="3">
    <source>
        <dbReference type="WBParaSite" id="Pan_g300.t1"/>
    </source>
</evidence>
<feature type="chain" id="PRO_5028968615" evidence="1">
    <location>
        <begin position="24"/>
        <end position="323"/>
    </location>
</feature>
<keyword evidence="1" id="KW-0732">Signal</keyword>
<dbReference type="Proteomes" id="UP000492821">
    <property type="component" value="Unassembled WGS sequence"/>
</dbReference>
<keyword evidence="2" id="KW-1185">Reference proteome</keyword>
<protein>
    <submittedName>
        <fullName evidence="3">Hyphal_reg_CWP domain-containing protein</fullName>
    </submittedName>
</protein>
<dbReference type="WBParaSite" id="Pan_g300.t1">
    <property type="protein sequence ID" value="Pan_g300.t1"/>
    <property type="gene ID" value="Pan_g300"/>
</dbReference>
<proteinExistence type="predicted"/>
<reference evidence="2" key="1">
    <citation type="journal article" date="2013" name="Genetics">
        <title>The draft genome and transcriptome of Panagrellus redivivus are shaped by the harsh demands of a free-living lifestyle.</title>
        <authorList>
            <person name="Srinivasan J."/>
            <person name="Dillman A.R."/>
            <person name="Macchietto M.G."/>
            <person name="Heikkinen L."/>
            <person name="Lakso M."/>
            <person name="Fracchia K.M."/>
            <person name="Antoshechkin I."/>
            <person name="Mortazavi A."/>
            <person name="Wong G."/>
            <person name="Sternberg P.W."/>
        </authorList>
    </citation>
    <scope>NUCLEOTIDE SEQUENCE [LARGE SCALE GENOMIC DNA]</scope>
    <source>
        <strain evidence="2">MT8872</strain>
    </source>
</reference>
<reference evidence="3" key="2">
    <citation type="submission" date="2020-10" db="UniProtKB">
        <authorList>
            <consortium name="WormBaseParasite"/>
        </authorList>
    </citation>
    <scope>IDENTIFICATION</scope>
</reference>
<accession>A0A7E4VSU6</accession>